<feature type="repeat" description="ANK" evidence="2">
    <location>
        <begin position="997"/>
        <end position="1029"/>
    </location>
</feature>
<dbReference type="InterPro" id="IPR002110">
    <property type="entry name" value="Ankyrin_rpt"/>
</dbReference>
<dbReference type="PROSITE" id="PS50297">
    <property type="entry name" value="ANK_REP_REGION"/>
    <property type="match status" value="4"/>
</dbReference>
<dbReference type="PROSITE" id="PS50837">
    <property type="entry name" value="NACHT"/>
    <property type="match status" value="1"/>
</dbReference>
<dbReference type="Pfam" id="PF13637">
    <property type="entry name" value="Ank_4"/>
    <property type="match status" value="2"/>
</dbReference>
<dbReference type="EMBL" id="CALLCH030000012">
    <property type="protein sequence ID" value="CAI4215628.1"/>
    <property type="molecule type" value="Genomic_DNA"/>
</dbReference>
<feature type="repeat" description="ANK" evidence="2">
    <location>
        <begin position="765"/>
        <end position="785"/>
    </location>
</feature>
<reference evidence="4" key="1">
    <citation type="submission" date="2022-11" db="EMBL/GenBank/DDBJ databases">
        <authorList>
            <person name="Scott C."/>
            <person name="Bruce N."/>
        </authorList>
    </citation>
    <scope>NUCLEOTIDE SEQUENCE</scope>
</reference>
<dbReference type="AlphaFoldDB" id="A0A9P1H426"/>
<dbReference type="InterPro" id="IPR056884">
    <property type="entry name" value="NPHP3-like_N"/>
</dbReference>
<dbReference type="SUPFAM" id="SSF48403">
    <property type="entry name" value="Ankyrin repeat"/>
    <property type="match status" value="1"/>
</dbReference>
<keyword evidence="1" id="KW-0677">Repeat</keyword>
<evidence type="ECO:0000259" key="3">
    <source>
        <dbReference type="PROSITE" id="PS50837"/>
    </source>
</evidence>
<keyword evidence="5" id="KW-1185">Reference proteome</keyword>
<feature type="repeat" description="ANK" evidence="2">
    <location>
        <begin position="931"/>
        <end position="963"/>
    </location>
</feature>
<dbReference type="Pfam" id="PF24883">
    <property type="entry name" value="NPHP3_N"/>
    <property type="match status" value="1"/>
</dbReference>
<name>A0A9P1H426_9PEZI</name>
<evidence type="ECO:0000313" key="5">
    <source>
        <dbReference type="Proteomes" id="UP000838763"/>
    </source>
</evidence>
<dbReference type="PROSITE" id="PS50088">
    <property type="entry name" value="ANK_REPEAT"/>
    <property type="match status" value="4"/>
</dbReference>
<feature type="repeat" description="ANK" evidence="2">
    <location>
        <begin position="732"/>
        <end position="764"/>
    </location>
</feature>
<organism evidence="4 5">
    <name type="scientific">Parascedosporium putredinis</name>
    <dbReference type="NCBI Taxonomy" id="1442378"/>
    <lineage>
        <taxon>Eukaryota</taxon>
        <taxon>Fungi</taxon>
        <taxon>Dikarya</taxon>
        <taxon>Ascomycota</taxon>
        <taxon>Pezizomycotina</taxon>
        <taxon>Sordariomycetes</taxon>
        <taxon>Hypocreomycetidae</taxon>
        <taxon>Microascales</taxon>
        <taxon>Microascaceae</taxon>
        <taxon>Parascedosporium</taxon>
    </lineage>
</organism>
<evidence type="ECO:0000256" key="1">
    <source>
        <dbReference type="ARBA" id="ARBA00022737"/>
    </source>
</evidence>
<dbReference type="InterPro" id="IPR036770">
    <property type="entry name" value="Ankyrin_rpt-contain_sf"/>
</dbReference>
<dbReference type="OrthoDB" id="20872at2759"/>
<sequence length="1054" mass="116619">MSGIGEAATIVGLVTGIISILGTIKSIHDGVQDARGLPEAFHDVADRLPSPRIPSDCEAMRPVTEACKEKATRLEKIFEKVAPQPDDSRFERYRSVARVMGKGSRVEALMKGILADLQLLAQSFGVRAVTAEQLDEKLSKAIRELAEAKPSLPEEEVSVSQFHSGSGHNIAGISCKGPRLGAFTLLPSYFMWSVISTDPADRVLRLLHEKPTVPARQRQRKKKPQKTEGTCDWLLGDEKYVEWRKGEAASRILWVSSGPGRGKTMLAISVVDAIERAKTDGEILLYFFYRNGDNECNTVAATWADLACQILDQQAHLAEYILDYFTPSGECRVSVETLFETLLGHVEQDVVCILDGLDECKSSEEDLERFLQQLVDIFSTRTPEQGLSRLQLLIFSRDRPRCIEGVLNAYPRIDLDRDAAENVKADVKRYINAKMEELKRQKVLESDQVEQVKEYLETHAAGTFLWVGYVAFELRYKPWLEVEPILRSIPKDLDGVYKRIIDQVENHLRADVKASQRLAAVLKWIVLSHRYLMLEELAAATRSVHLQDMSPEEMASDVLYVKYILSLCGYLIRIVDVEGGGEEIQLLHQSAKEFLLRGQPSTNTPTGFLFVDAVEGHRSIGDICLAHVEDAYPEALRGSQTSQAQLPLLGYAVANWTEHARHIPLDYGQRPGGDPSTLRVHSGNAGTYERRGGSNFGNWREKRRIRLPTSRDYISPQVRYALKSWVHHTDSSGRTPLLCASERGHVPLVRLLLKKGSAVNAQDGQGRTPLHHAAKRGDEAMLSLLNGSEQAVKALLAENARVAYRYTLPPRLESTKGAAELEAEKQAAADLFLVEGREGIVGRQLVTYVETLSDLSNAGMLELFAVSLDHLLFDGFFYYLYASGKVKSRAEKRLKPRERSPLMRAVENGNLALVRLLLGAKDADLEERCQGGRTLVSWAAGGGHEAVVRLLLELGADVLSRDDQEFSPLPWACQAGHGTVVKLLLERSPTDELHTRSGRTALLSAAAAGHEEVVDILLTAGIDPNVVNEDDRTALIYAAAGARGSGEGVARGRG</sequence>
<proteinExistence type="predicted"/>
<dbReference type="SMART" id="SM00248">
    <property type="entry name" value="ANK"/>
    <property type="match status" value="6"/>
</dbReference>
<dbReference type="Pfam" id="PF17107">
    <property type="entry name" value="SesA"/>
    <property type="match status" value="1"/>
</dbReference>
<gene>
    <name evidence="4" type="ORF">PPNO1_LOCUS5336</name>
</gene>
<dbReference type="Gene3D" id="1.25.40.20">
    <property type="entry name" value="Ankyrin repeat-containing domain"/>
    <property type="match status" value="2"/>
</dbReference>
<dbReference type="InterPro" id="IPR031352">
    <property type="entry name" value="SesA"/>
</dbReference>
<evidence type="ECO:0000313" key="4">
    <source>
        <dbReference type="EMBL" id="CAI4215628.1"/>
    </source>
</evidence>
<dbReference type="PANTHER" id="PTHR10039">
    <property type="entry name" value="AMELOGENIN"/>
    <property type="match status" value="1"/>
</dbReference>
<dbReference type="SUPFAM" id="SSF52540">
    <property type="entry name" value="P-loop containing nucleoside triphosphate hydrolases"/>
    <property type="match status" value="1"/>
</dbReference>
<dbReference type="PANTHER" id="PTHR10039:SF14">
    <property type="entry name" value="NACHT DOMAIN-CONTAINING PROTEIN"/>
    <property type="match status" value="1"/>
</dbReference>
<dbReference type="PRINTS" id="PR01415">
    <property type="entry name" value="ANKYRIN"/>
</dbReference>
<dbReference type="Gene3D" id="3.40.50.300">
    <property type="entry name" value="P-loop containing nucleotide triphosphate hydrolases"/>
    <property type="match status" value="1"/>
</dbReference>
<dbReference type="InterPro" id="IPR007111">
    <property type="entry name" value="NACHT_NTPase"/>
</dbReference>
<accession>A0A9P1H426</accession>
<comment type="caution">
    <text evidence="4">The sequence shown here is derived from an EMBL/GenBank/DDBJ whole genome shotgun (WGS) entry which is preliminary data.</text>
</comment>
<dbReference type="Pfam" id="PF12796">
    <property type="entry name" value="Ank_2"/>
    <property type="match status" value="1"/>
</dbReference>
<evidence type="ECO:0000256" key="2">
    <source>
        <dbReference type="PROSITE-ProRule" id="PRU00023"/>
    </source>
</evidence>
<feature type="domain" description="NACHT" evidence="3">
    <location>
        <begin position="251"/>
        <end position="397"/>
    </location>
</feature>
<dbReference type="InterPro" id="IPR027417">
    <property type="entry name" value="P-loop_NTPase"/>
</dbReference>
<protein>
    <recommendedName>
        <fullName evidence="3">NACHT domain-containing protein</fullName>
    </recommendedName>
</protein>
<keyword evidence="2" id="KW-0040">ANK repeat</keyword>
<dbReference type="Proteomes" id="UP000838763">
    <property type="component" value="Unassembled WGS sequence"/>
</dbReference>